<name>A0A7A6W091_ECOLX</name>
<protein>
    <recommendedName>
        <fullName evidence="2">Replication regulatory RepB family protein</fullName>
    </recommendedName>
</protein>
<dbReference type="AlphaFoldDB" id="A0A7A6W091"/>
<evidence type="ECO:0008006" key="2">
    <source>
        <dbReference type="Google" id="ProtNLM"/>
    </source>
</evidence>
<evidence type="ECO:0000313" key="1">
    <source>
        <dbReference type="EMBL" id="HAJ1193070.1"/>
    </source>
</evidence>
<accession>A0A7A6W091</accession>
<comment type="caution">
    <text evidence="1">The sequence shown here is derived from an EMBL/GenBank/DDBJ whole genome shotgun (WGS) entry which is preliminary data.</text>
</comment>
<sequence length="281" mass="33770">MHSPDESARVSRRLEYEYHRHNDKLRSDNAGRDVVPEWVQKKPVAVFWVWWFILRVPDTFTRIPLIWEQSENKNNLYARLFHSSPLPSDDKSRIVTIDKWLREYRKVVDAVTVLEFLSTIRFLWSYAEKVNPMKWLDHQTIHIDWAWRYLCRHNSGNDSLFPVIQNFKPCNDREARLAVIVSVRDIFINIRPSTIEQQHLKDLIQRQNDFIRRMKYSYQKTFRHEKMERRVQISALISPEARNALREMAKKNNLTQAEILDKLILSADRLFMQKTAGDYSR</sequence>
<reference evidence="1" key="2">
    <citation type="submission" date="2019-09" db="EMBL/GenBank/DDBJ databases">
        <authorList>
            <consortium name="NCBI Pathogen Detection Project"/>
        </authorList>
    </citation>
    <scope>NUCLEOTIDE SEQUENCE</scope>
    <source>
        <strain evidence="1">EC00677</strain>
    </source>
</reference>
<dbReference type="EMBL" id="DABHBG010000070">
    <property type="protein sequence ID" value="HAJ1193070.1"/>
    <property type="molecule type" value="Genomic_DNA"/>
</dbReference>
<organism evidence="1">
    <name type="scientific">Escherichia coli</name>
    <dbReference type="NCBI Taxonomy" id="562"/>
    <lineage>
        <taxon>Bacteria</taxon>
        <taxon>Pseudomonadati</taxon>
        <taxon>Pseudomonadota</taxon>
        <taxon>Gammaproteobacteria</taxon>
        <taxon>Enterobacterales</taxon>
        <taxon>Enterobacteriaceae</taxon>
        <taxon>Escherichia</taxon>
    </lineage>
</organism>
<proteinExistence type="predicted"/>
<gene>
    <name evidence="1" type="ORF">HL629_25835</name>
</gene>
<reference evidence="1" key="1">
    <citation type="journal article" date="2018" name="Genome Biol.">
        <title>SKESA: strategic k-mer extension for scrupulous assemblies.</title>
        <authorList>
            <person name="Souvorov A."/>
            <person name="Agarwala R."/>
            <person name="Lipman D.J."/>
        </authorList>
    </citation>
    <scope>NUCLEOTIDE SEQUENCE</scope>
    <source>
        <strain evidence="1">EC00677</strain>
    </source>
</reference>